<evidence type="ECO:0000313" key="1">
    <source>
        <dbReference type="EMBL" id="GKH70213.1"/>
    </source>
</evidence>
<dbReference type="InterPro" id="IPR009752">
    <property type="entry name" value="Phage_Mu_GpJ"/>
</dbReference>
<reference evidence="1" key="1">
    <citation type="submission" date="2022-01" db="EMBL/GenBank/DDBJ databases">
        <title>Novel bile acid biosynthetic pathways are enriched in the microbiome of centenarians.</title>
        <authorList>
            <person name="Sato Y."/>
            <person name="Atarashi K."/>
            <person name="Plichta R.D."/>
            <person name="Arai Y."/>
            <person name="Sasajima S."/>
            <person name="Kearney M.S."/>
            <person name="Suda W."/>
            <person name="Takeshita K."/>
            <person name="Sasaki T."/>
            <person name="Okamoto S."/>
            <person name="Skelly N.A."/>
            <person name="Okamura Y."/>
            <person name="Vlamakis H."/>
            <person name="Li Y."/>
            <person name="Tanoue T."/>
            <person name="Takei H."/>
            <person name="Nittono H."/>
            <person name="Narushima S."/>
            <person name="Irie J."/>
            <person name="Itoh H."/>
            <person name="Moriya K."/>
            <person name="Sugiura Y."/>
            <person name="Suematsu M."/>
            <person name="Moritoki N."/>
            <person name="Shibata S."/>
            <person name="Littman R.D."/>
            <person name="Fischbach A.M."/>
            <person name="Uwamino Y."/>
            <person name="Inoue T."/>
            <person name="Honda A."/>
            <person name="Hattori M."/>
            <person name="Murai T."/>
            <person name="Xavier J.R."/>
            <person name="Hirose N."/>
            <person name="Honda K."/>
        </authorList>
    </citation>
    <scope>NUCLEOTIDE SEQUENCE</scope>
    <source>
        <strain evidence="1">CE91-St3</strain>
    </source>
</reference>
<evidence type="ECO:0000313" key="2">
    <source>
        <dbReference type="Proteomes" id="UP001055114"/>
    </source>
</evidence>
<dbReference type="Pfam" id="PF07030">
    <property type="entry name" value="Phage_Mu_Gp36"/>
    <property type="match status" value="1"/>
</dbReference>
<sequence length="139" mass="15831">MFLAEEDYIVASNVALNVLQQCSEEKRETAERMAIEEVSGYLRSRYDVKKIFAATGSERNNIIVLRTSDVALYHLSAWLPNKMGHEIRKERYELALKWLEGVQAGKIIPDLPTVTGEDGEEDVNNPVKWGSGIQNTYIW</sequence>
<evidence type="ECO:0008006" key="3">
    <source>
        <dbReference type="Google" id="ProtNLM"/>
    </source>
</evidence>
<protein>
    <recommendedName>
        <fullName evidence="3">DUF1320 domain-containing protein</fullName>
    </recommendedName>
</protein>
<dbReference type="AlphaFoldDB" id="A0AA37K2T7"/>
<organism evidence="1 2">
    <name type="scientific">Parabacteroides merdae</name>
    <dbReference type="NCBI Taxonomy" id="46503"/>
    <lineage>
        <taxon>Bacteria</taxon>
        <taxon>Pseudomonadati</taxon>
        <taxon>Bacteroidota</taxon>
        <taxon>Bacteroidia</taxon>
        <taxon>Bacteroidales</taxon>
        <taxon>Tannerellaceae</taxon>
        <taxon>Parabacteroides</taxon>
    </lineage>
</organism>
<accession>A0AA37K2T7</accession>
<proteinExistence type="predicted"/>
<comment type="caution">
    <text evidence="1">The sequence shown here is derived from an EMBL/GenBank/DDBJ whole genome shotgun (WGS) entry which is preliminary data.</text>
</comment>
<dbReference type="EMBL" id="BQNZ01000001">
    <property type="protein sequence ID" value="GKH70213.1"/>
    <property type="molecule type" value="Genomic_DNA"/>
</dbReference>
<dbReference type="RefSeq" id="WP_244063634.1">
    <property type="nucleotide sequence ID" value="NZ_BQNZ01000001.1"/>
</dbReference>
<name>A0AA37K2T7_9BACT</name>
<gene>
    <name evidence="1" type="ORF">CE91St3_00760</name>
</gene>
<dbReference type="Proteomes" id="UP001055114">
    <property type="component" value="Unassembled WGS sequence"/>
</dbReference>